<dbReference type="AlphaFoldDB" id="A0A9D1NZ59"/>
<reference evidence="1" key="1">
    <citation type="submission" date="2020-10" db="EMBL/GenBank/DDBJ databases">
        <authorList>
            <person name="Gilroy R."/>
        </authorList>
    </citation>
    <scope>NUCLEOTIDE SEQUENCE</scope>
    <source>
        <strain evidence="1">ChiBcec6-7307</strain>
    </source>
</reference>
<dbReference type="Pfam" id="PF20456">
    <property type="entry name" value="DUF6709"/>
    <property type="match status" value="1"/>
</dbReference>
<proteinExistence type="predicted"/>
<evidence type="ECO:0000313" key="1">
    <source>
        <dbReference type="EMBL" id="HIV23718.1"/>
    </source>
</evidence>
<dbReference type="EMBL" id="DVOS01000060">
    <property type="protein sequence ID" value="HIV23718.1"/>
    <property type="molecule type" value="Genomic_DNA"/>
</dbReference>
<name>A0A9D1NZ59_9FIRM</name>
<organism evidence="1 2">
    <name type="scientific">Candidatus Merdiplasma excrementigallinarum</name>
    <dbReference type="NCBI Taxonomy" id="2840864"/>
    <lineage>
        <taxon>Bacteria</taxon>
        <taxon>Bacillati</taxon>
        <taxon>Bacillota</taxon>
        <taxon>Clostridia</taxon>
        <taxon>Lachnospirales</taxon>
        <taxon>Lachnospiraceae</taxon>
        <taxon>Lachnospiraceae incertae sedis</taxon>
        <taxon>Candidatus Merdiplasma</taxon>
    </lineage>
</organism>
<reference evidence="1" key="2">
    <citation type="journal article" date="2021" name="PeerJ">
        <title>Extensive microbial diversity within the chicken gut microbiome revealed by metagenomics and culture.</title>
        <authorList>
            <person name="Gilroy R."/>
            <person name="Ravi A."/>
            <person name="Getino M."/>
            <person name="Pursley I."/>
            <person name="Horton D.L."/>
            <person name="Alikhan N.F."/>
            <person name="Baker D."/>
            <person name="Gharbi K."/>
            <person name="Hall N."/>
            <person name="Watson M."/>
            <person name="Adriaenssens E.M."/>
            <person name="Foster-Nyarko E."/>
            <person name="Jarju S."/>
            <person name="Secka A."/>
            <person name="Antonio M."/>
            <person name="Oren A."/>
            <person name="Chaudhuri R.R."/>
            <person name="La Ragione R."/>
            <person name="Hildebrand F."/>
            <person name="Pallen M.J."/>
        </authorList>
    </citation>
    <scope>NUCLEOTIDE SEQUENCE</scope>
    <source>
        <strain evidence="1">ChiBcec6-7307</strain>
    </source>
</reference>
<sequence>MAFDTLLHRGEIRRFLKDQKNPEKVRKELERLYETAAPVHGVRIDEKYTIIENKLGFQILKNSDIVWVYHLNTKAKLYGVVTTGSFHAVALRTEDGGDHRALTMGTNGAQELLQYLFPRLPQAFFGYSDEIVQVWNQGVQKQDKHADMRMLGMMQHQKARRG</sequence>
<protein>
    <submittedName>
        <fullName evidence="1">Uncharacterized protein</fullName>
    </submittedName>
</protein>
<dbReference type="Proteomes" id="UP000886889">
    <property type="component" value="Unassembled WGS sequence"/>
</dbReference>
<accession>A0A9D1NZ59</accession>
<evidence type="ECO:0000313" key="2">
    <source>
        <dbReference type="Proteomes" id="UP000886889"/>
    </source>
</evidence>
<gene>
    <name evidence="1" type="ORF">IAC80_07230</name>
</gene>
<dbReference type="InterPro" id="IPR046555">
    <property type="entry name" value="DUF6709"/>
</dbReference>
<comment type="caution">
    <text evidence="1">The sequence shown here is derived from an EMBL/GenBank/DDBJ whole genome shotgun (WGS) entry which is preliminary data.</text>
</comment>